<dbReference type="RefSeq" id="WP_190417860.1">
    <property type="nucleotide sequence ID" value="NZ_JAMPKK010000056.1"/>
</dbReference>
<dbReference type="Proteomes" id="UP001442494">
    <property type="component" value="Unassembled WGS sequence"/>
</dbReference>
<dbReference type="InterPro" id="IPR010432">
    <property type="entry name" value="RDD"/>
</dbReference>
<comment type="caution">
    <text evidence="7">The sequence shown here is derived from an EMBL/GenBank/DDBJ whole genome shotgun (WGS) entry which is preliminary data.</text>
</comment>
<evidence type="ECO:0000256" key="5">
    <source>
        <dbReference type="SAM" id="Phobius"/>
    </source>
</evidence>
<evidence type="ECO:0000256" key="1">
    <source>
        <dbReference type="ARBA" id="ARBA00004141"/>
    </source>
</evidence>
<feature type="domain" description="RDD" evidence="6">
    <location>
        <begin position="15"/>
        <end position="152"/>
    </location>
</feature>
<reference evidence="7 8" key="1">
    <citation type="submission" date="2022-04" db="EMBL/GenBank/DDBJ databases">
        <title>Positive selection, recombination, and allopatry shape intraspecific diversity of widespread and dominant cyanobacteria.</title>
        <authorList>
            <person name="Wei J."/>
            <person name="Shu W."/>
            <person name="Hu C."/>
        </authorList>
    </citation>
    <scope>NUCLEOTIDE SEQUENCE [LARGE SCALE GENOMIC DNA]</scope>
    <source>
        <strain evidence="7 8">GB2-A5</strain>
    </source>
</reference>
<name>A0ABV0JU37_9CYAN</name>
<evidence type="ECO:0000259" key="6">
    <source>
        <dbReference type="Pfam" id="PF06271"/>
    </source>
</evidence>
<feature type="transmembrane region" description="Helical" evidence="5">
    <location>
        <begin position="20"/>
        <end position="37"/>
    </location>
</feature>
<sequence>MPNELATSRLPKVPIERRCAAYAIDFVAVWLISLPFSGNTPGLVPIAQIVVFIVAWLGLRVLLPAKNKGQSLGRWAMDMKVLDPKFRKTPGLFELTKREGILGLASLLAMIGLSIGVTNGLSLLLLVTPLAVDFGVAVADAEWQQAFHDRVARTCIVQTRRGFSLDIRLKKIFAKVTNRMK</sequence>
<organism evidence="7 8">
    <name type="scientific">Funiculus sociatus GB2-A5</name>
    <dbReference type="NCBI Taxonomy" id="2933946"/>
    <lineage>
        <taxon>Bacteria</taxon>
        <taxon>Bacillati</taxon>
        <taxon>Cyanobacteriota</taxon>
        <taxon>Cyanophyceae</taxon>
        <taxon>Coleofasciculales</taxon>
        <taxon>Coleofasciculaceae</taxon>
        <taxon>Funiculus</taxon>
    </lineage>
</organism>
<evidence type="ECO:0000256" key="4">
    <source>
        <dbReference type="ARBA" id="ARBA00023136"/>
    </source>
</evidence>
<feature type="transmembrane region" description="Helical" evidence="5">
    <location>
        <begin position="43"/>
        <end position="63"/>
    </location>
</feature>
<dbReference type="Pfam" id="PF06271">
    <property type="entry name" value="RDD"/>
    <property type="match status" value="1"/>
</dbReference>
<dbReference type="EMBL" id="JAMPKK010000056">
    <property type="protein sequence ID" value="MEP0866970.1"/>
    <property type="molecule type" value="Genomic_DNA"/>
</dbReference>
<comment type="subcellular location">
    <subcellularLocation>
        <location evidence="1">Membrane</location>
        <topology evidence="1">Multi-pass membrane protein</topology>
    </subcellularLocation>
</comment>
<keyword evidence="4 5" id="KW-0472">Membrane</keyword>
<feature type="transmembrane region" description="Helical" evidence="5">
    <location>
        <begin position="101"/>
        <end position="127"/>
    </location>
</feature>
<keyword evidence="8" id="KW-1185">Reference proteome</keyword>
<evidence type="ECO:0000313" key="8">
    <source>
        <dbReference type="Proteomes" id="UP001442494"/>
    </source>
</evidence>
<keyword evidence="2 5" id="KW-0812">Transmembrane</keyword>
<keyword evidence="3 5" id="KW-1133">Transmembrane helix</keyword>
<proteinExistence type="predicted"/>
<accession>A0ABV0JU37</accession>
<protein>
    <submittedName>
        <fullName evidence="7">RDD family protein</fullName>
    </submittedName>
</protein>
<gene>
    <name evidence="7" type="ORF">NDI37_21180</name>
</gene>
<evidence type="ECO:0000313" key="7">
    <source>
        <dbReference type="EMBL" id="MEP0866970.1"/>
    </source>
</evidence>
<evidence type="ECO:0000256" key="2">
    <source>
        <dbReference type="ARBA" id="ARBA00022692"/>
    </source>
</evidence>
<evidence type="ECO:0000256" key="3">
    <source>
        <dbReference type="ARBA" id="ARBA00022989"/>
    </source>
</evidence>